<reference evidence="2" key="1">
    <citation type="journal article" date="2019" name="Int. J. Syst. Evol. Microbiol.">
        <title>The Global Catalogue of Microorganisms (GCM) 10K type strain sequencing project: providing services to taxonomists for standard genome sequencing and annotation.</title>
        <authorList>
            <consortium name="The Broad Institute Genomics Platform"/>
            <consortium name="The Broad Institute Genome Sequencing Center for Infectious Disease"/>
            <person name="Wu L."/>
            <person name="Ma J."/>
        </authorList>
    </citation>
    <scope>NUCLEOTIDE SEQUENCE [LARGE SCALE GENOMIC DNA]</scope>
    <source>
        <strain evidence="2">JCM 17927</strain>
    </source>
</reference>
<dbReference type="Gene3D" id="3.90.320.10">
    <property type="match status" value="1"/>
</dbReference>
<dbReference type="InterPro" id="IPR011604">
    <property type="entry name" value="PDDEXK-like_dom_sf"/>
</dbReference>
<evidence type="ECO:0000313" key="2">
    <source>
        <dbReference type="Proteomes" id="UP001501175"/>
    </source>
</evidence>
<sequence>MEDLWNYLTNYTSKQSIFIKYLLKRLGFGSNKSEETYCYEYIEKLKGILKKEENLIDVLLRDYNTKKYIQQIPLKQFSASYLTASDLAEYVFCPVAFSINKTYETKSNIESDIGLIMHDERVLLSYLEKDVIGATGSGISQRFKERNGVINSSNQAFFTEIENSTLLYSGHSENRVPYINKDKNFTGQPDYVFRNSKGKIFIVEEKYHEGLREKTNFYNNHKIQLASYIYLLNQIGADYGYLVYWSYYRKTYYTNTNYNTINNQPVKQWIGVNKCDVMILRKNDNVESFLERTLNNVKSFVDVKSTIFELNSLNINKCVSCAYTNYCGHKTKRFTKITLPYIKDFTKLMFVPYPEELKKQDKDNTNLKDSE</sequence>
<name>A0ABP8ND52_9BACT</name>
<accession>A0ABP8ND52</accession>
<gene>
    <name evidence="1" type="ORF">GCM10023189_41800</name>
</gene>
<comment type="caution">
    <text evidence="1">The sequence shown here is derived from an EMBL/GenBank/DDBJ whole genome shotgun (WGS) entry which is preliminary data.</text>
</comment>
<protein>
    <recommendedName>
        <fullName evidence="3">PD-(D/E)XK endonuclease-like domain-containing protein</fullName>
    </recommendedName>
</protein>
<dbReference type="EMBL" id="BAABHD010000074">
    <property type="protein sequence ID" value="GAA4463594.1"/>
    <property type="molecule type" value="Genomic_DNA"/>
</dbReference>
<evidence type="ECO:0008006" key="3">
    <source>
        <dbReference type="Google" id="ProtNLM"/>
    </source>
</evidence>
<dbReference type="RefSeq" id="WP_345246695.1">
    <property type="nucleotide sequence ID" value="NZ_BAABHD010000074.1"/>
</dbReference>
<keyword evidence="2" id="KW-1185">Reference proteome</keyword>
<evidence type="ECO:0000313" key="1">
    <source>
        <dbReference type="EMBL" id="GAA4463594.1"/>
    </source>
</evidence>
<dbReference type="Proteomes" id="UP001501175">
    <property type="component" value="Unassembled WGS sequence"/>
</dbReference>
<organism evidence="1 2">
    <name type="scientific">Nibrella saemangeumensis</name>
    <dbReference type="NCBI Taxonomy" id="1084526"/>
    <lineage>
        <taxon>Bacteria</taxon>
        <taxon>Pseudomonadati</taxon>
        <taxon>Bacteroidota</taxon>
        <taxon>Cytophagia</taxon>
        <taxon>Cytophagales</taxon>
        <taxon>Spirosomataceae</taxon>
        <taxon>Nibrella</taxon>
    </lineage>
</organism>
<proteinExistence type="predicted"/>